<feature type="coiled-coil region" evidence="5">
    <location>
        <begin position="14"/>
        <end position="41"/>
    </location>
</feature>
<dbReference type="PROSITE" id="PS50865">
    <property type="entry name" value="ZF_MYND_2"/>
    <property type="match status" value="1"/>
</dbReference>
<evidence type="ECO:0000259" key="6">
    <source>
        <dbReference type="PROSITE" id="PS50865"/>
    </source>
</evidence>
<gene>
    <name evidence="7" type="ORF">A3770_03p21230</name>
</gene>
<evidence type="ECO:0000313" key="7">
    <source>
        <dbReference type="EMBL" id="QDZ19605.1"/>
    </source>
</evidence>
<dbReference type="InterPro" id="IPR002893">
    <property type="entry name" value="Znf_MYND"/>
</dbReference>
<keyword evidence="1" id="KW-0479">Metal-binding</keyword>
<evidence type="ECO:0000256" key="4">
    <source>
        <dbReference type="PROSITE-ProRule" id="PRU00134"/>
    </source>
</evidence>
<organism evidence="7 8">
    <name type="scientific">Chloropicon primus</name>
    <dbReference type="NCBI Taxonomy" id="1764295"/>
    <lineage>
        <taxon>Eukaryota</taxon>
        <taxon>Viridiplantae</taxon>
        <taxon>Chlorophyta</taxon>
        <taxon>Chloropicophyceae</taxon>
        <taxon>Chloropicales</taxon>
        <taxon>Chloropicaceae</taxon>
        <taxon>Chloropicon</taxon>
    </lineage>
</organism>
<feature type="domain" description="MYND-type" evidence="6">
    <location>
        <begin position="178"/>
        <end position="216"/>
    </location>
</feature>
<name>A0A5B8MIW3_9CHLO</name>
<keyword evidence="3" id="KW-0862">Zinc</keyword>
<dbReference type="STRING" id="1764295.A0A5B8MIW3"/>
<evidence type="ECO:0000256" key="5">
    <source>
        <dbReference type="SAM" id="Coils"/>
    </source>
</evidence>
<dbReference type="EMBL" id="CP031036">
    <property type="protein sequence ID" value="QDZ19605.1"/>
    <property type="molecule type" value="Genomic_DNA"/>
</dbReference>
<dbReference type="GO" id="GO:0008270">
    <property type="term" value="F:zinc ion binding"/>
    <property type="evidence" value="ECO:0007669"/>
    <property type="project" value="UniProtKB-KW"/>
</dbReference>
<evidence type="ECO:0000256" key="3">
    <source>
        <dbReference type="ARBA" id="ARBA00022833"/>
    </source>
</evidence>
<protein>
    <recommendedName>
        <fullName evidence="6">MYND-type domain-containing protein</fullName>
    </recommendedName>
</protein>
<dbReference type="Proteomes" id="UP000316726">
    <property type="component" value="Chromosome 3"/>
</dbReference>
<dbReference type="SUPFAM" id="SSF144232">
    <property type="entry name" value="HIT/MYND zinc finger-like"/>
    <property type="match status" value="1"/>
</dbReference>
<dbReference type="AlphaFoldDB" id="A0A5B8MIW3"/>
<dbReference type="Gene3D" id="6.10.140.2220">
    <property type="match status" value="1"/>
</dbReference>
<sequence>MAGSEASAMEGMTESELVRACEEAIRERRRAERANDKLFNQIPCRDPSKGPNLREVLNYYGEKNKIFGELKARPKPASAFLAGCADNGTEDITDLPACYRPGSGFNLNEELAKNPGLIEELRRRAATNIGVHPSQLQSINHRPSRSAAAGGEAAGEDPRRCVAKLPDDIAHANMERHCQFCGHKGTRYRCSRCRLAFYCSAACQKRDWKASHSKSCRK</sequence>
<evidence type="ECO:0000256" key="2">
    <source>
        <dbReference type="ARBA" id="ARBA00022771"/>
    </source>
</evidence>
<dbReference type="Pfam" id="PF01753">
    <property type="entry name" value="zf-MYND"/>
    <property type="match status" value="1"/>
</dbReference>
<keyword evidence="8" id="KW-1185">Reference proteome</keyword>
<dbReference type="OrthoDB" id="265717at2759"/>
<evidence type="ECO:0000313" key="8">
    <source>
        <dbReference type="Proteomes" id="UP000316726"/>
    </source>
</evidence>
<proteinExistence type="predicted"/>
<evidence type="ECO:0000256" key="1">
    <source>
        <dbReference type="ARBA" id="ARBA00022723"/>
    </source>
</evidence>
<accession>A0A5B8MIW3</accession>
<keyword evidence="5" id="KW-0175">Coiled coil</keyword>
<reference evidence="7 8" key="1">
    <citation type="submission" date="2018-07" db="EMBL/GenBank/DDBJ databases">
        <title>The complete nuclear genome of the prasinophyte Chloropicon primus (CCMP1205).</title>
        <authorList>
            <person name="Pombert J.-F."/>
            <person name="Otis C."/>
            <person name="Turmel M."/>
            <person name="Lemieux C."/>
        </authorList>
    </citation>
    <scope>NUCLEOTIDE SEQUENCE [LARGE SCALE GENOMIC DNA]</scope>
    <source>
        <strain evidence="7 8">CCMP1205</strain>
    </source>
</reference>
<keyword evidence="2 4" id="KW-0863">Zinc-finger</keyword>